<evidence type="ECO:0000313" key="3">
    <source>
        <dbReference type="Proteomes" id="UP000177622"/>
    </source>
</evidence>
<dbReference type="AlphaFoldDB" id="A0A1F5L1L0"/>
<name>A0A1F5L1L0_PENAI</name>
<feature type="compositionally biased region" description="Basic and acidic residues" evidence="1">
    <location>
        <begin position="62"/>
        <end position="81"/>
    </location>
</feature>
<gene>
    <name evidence="2" type="ORF">PENARI_c105G02809</name>
</gene>
<sequence>MEHTNTPNSMQVRFIRLEMTGLSPHLLLARKLKLATWPSAKVRLKQDETSAPQARETQTPSKDNDGHPLDAGDPSRKQAIL</sequence>
<dbReference type="GeneID" id="34582596"/>
<evidence type="ECO:0000256" key="1">
    <source>
        <dbReference type="SAM" id="MobiDB-lite"/>
    </source>
</evidence>
<dbReference type="Proteomes" id="UP000177622">
    <property type="component" value="Unassembled WGS sequence"/>
</dbReference>
<organism evidence="2 3">
    <name type="scientific">Penicillium arizonense</name>
    <dbReference type="NCBI Taxonomy" id="1835702"/>
    <lineage>
        <taxon>Eukaryota</taxon>
        <taxon>Fungi</taxon>
        <taxon>Dikarya</taxon>
        <taxon>Ascomycota</taxon>
        <taxon>Pezizomycotina</taxon>
        <taxon>Eurotiomycetes</taxon>
        <taxon>Eurotiomycetidae</taxon>
        <taxon>Eurotiales</taxon>
        <taxon>Aspergillaceae</taxon>
        <taxon>Penicillium</taxon>
    </lineage>
</organism>
<comment type="caution">
    <text evidence="2">The sequence shown here is derived from an EMBL/GenBank/DDBJ whole genome shotgun (WGS) entry which is preliminary data.</text>
</comment>
<evidence type="ECO:0000313" key="2">
    <source>
        <dbReference type="EMBL" id="OGE46811.1"/>
    </source>
</evidence>
<dbReference type="RefSeq" id="XP_022482278.1">
    <property type="nucleotide sequence ID" value="XM_022637862.1"/>
</dbReference>
<feature type="region of interest" description="Disordered" evidence="1">
    <location>
        <begin position="41"/>
        <end position="81"/>
    </location>
</feature>
<dbReference type="EMBL" id="LXJU01000105">
    <property type="protein sequence ID" value="OGE46811.1"/>
    <property type="molecule type" value="Genomic_DNA"/>
</dbReference>
<feature type="compositionally biased region" description="Polar residues" evidence="1">
    <location>
        <begin position="49"/>
        <end position="61"/>
    </location>
</feature>
<proteinExistence type="predicted"/>
<keyword evidence="3" id="KW-1185">Reference proteome</keyword>
<reference evidence="2 3" key="1">
    <citation type="journal article" date="2016" name="Sci. Rep.">
        <title>Penicillium arizonense, a new, genome sequenced fungal species, reveals a high chemical diversity in secreted metabolites.</title>
        <authorList>
            <person name="Grijseels S."/>
            <person name="Nielsen J.C."/>
            <person name="Randelovic M."/>
            <person name="Nielsen J."/>
            <person name="Nielsen K.F."/>
            <person name="Workman M."/>
            <person name="Frisvad J.C."/>
        </authorList>
    </citation>
    <scope>NUCLEOTIDE SEQUENCE [LARGE SCALE GENOMIC DNA]</scope>
    <source>
        <strain evidence="2 3">CBS 141311</strain>
    </source>
</reference>
<protein>
    <submittedName>
        <fullName evidence="2">Uncharacterized protein</fullName>
    </submittedName>
</protein>
<accession>A0A1F5L1L0</accession>